<evidence type="ECO:0008006" key="11">
    <source>
        <dbReference type="Google" id="ProtNLM"/>
    </source>
</evidence>
<comment type="cofactor">
    <cofactor evidence="1 6">
        <name>heme</name>
        <dbReference type="ChEBI" id="CHEBI:30413"/>
    </cofactor>
</comment>
<dbReference type="Pfam" id="PF00067">
    <property type="entry name" value="p450"/>
    <property type="match status" value="1"/>
</dbReference>
<evidence type="ECO:0000256" key="6">
    <source>
        <dbReference type="PIRSR" id="PIRSR602401-1"/>
    </source>
</evidence>
<gene>
    <name evidence="9" type="ORF">HYALB_00012275</name>
</gene>
<dbReference type="Proteomes" id="UP000701801">
    <property type="component" value="Unassembled WGS sequence"/>
</dbReference>
<dbReference type="InterPro" id="IPR001128">
    <property type="entry name" value="Cyt_P450"/>
</dbReference>
<feature type="binding site" description="axial binding residue" evidence="6">
    <location>
        <position position="425"/>
    </location>
    <ligand>
        <name>heme</name>
        <dbReference type="ChEBI" id="CHEBI:30413"/>
    </ligand>
    <ligandPart>
        <name>Fe</name>
        <dbReference type="ChEBI" id="CHEBI:18248"/>
    </ligandPart>
</feature>
<evidence type="ECO:0000256" key="8">
    <source>
        <dbReference type="SAM" id="Phobius"/>
    </source>
</evidence>
<dbReference type="GO" id="GO:0016705">
    <property type="term" value="F:oxidoreductase activity, acting on paired donors, with incorporation or reduction of molecular oxygen"/>
    <property type="evidence" value="ECO:0007669"/>
    <property type="project" value="InterPro"/>
</dbReference>
<sequence>MEKLENVKAGAIDSVVFILDFQASIASGHLVHETKRFHDKYGPIVRLAPNELSFISPSAWQDIYGHRKRGHKEMTKNPIWAQPSPNGAFSLINCKEEDHARMWKPFVPAFSMRALKAQEEIIQGYVSMLMEKLKSRATSGDVVVDIKDYYNWTTFDIIGDLGFGEPFDCLQNEQYHQWVSFLFGHLIAGALLASVNFYPWIFKALLALVPKSAHQAALAHHAMSCDKAKRRMNLRTDRKDIFSHVLALNDEKGLTLPELEATAAIIILAGSESTSTMLTGTTNSLMRNPEKLSKLTDEVRSSFRKESNITLDALEQLTYLRAVFQEAFRLLPPVPTQIPRIVPPEGDTICGHFIPGNTFVGLPQYAAYRSTENFIHPSSFLPERWLPSDSPLFVPSSSDPAFDKTTFLNDNKGVVPPFSVGPRNCIGFNLAYAEMRLVLSRLLWNMDLEFPDTCGRKDDRLVFEEQKTYALWEREPFRAKLFWVR</sequence>
<reference evidence="9" key="1">
    <citation type="submission" date="2021-07" db="EMBL/GenBank/DDBJ databases">
        <authorList>
            <person name="Durling M."/>
        </authorList>
    </citation>
    <scope>NUCLEOTIDE SEQUENCE</scope>
</reference>
<organism evidence="9 10">
    <name type="scientific">Hymenoscyphus albidus</name>
    <dbReference type="NCBI Taxonomy" id="595503"/>
    <lineage>
        <taxon>Eukaryota</taxon>
        <taxon>Fungi</taxon>
        <taxon>Dikarya</taxon>
        <taxon>Ascomycota</taxon>
        <taxon>Pezizomycotina</taxon>
        <taxon>Leotiomycetes</taxon>
        <taxon>Helotiales</taxon>
        <taxon>Helotiaceae</taxon>
        <taxon>Hymenoscyphus</taxon>
    </lineage>
</organism>
<evidence type="ECO:0000256" key="1">
    <source>
        <dbReference type="ARBA" id="ARBA00001971"/>
    </source>
</evidence>
<dbReference type="InterPro" id="IPR017972">
    <property type="entry name" value="Cyt_P450_CS"/>
</dbReference>
<evidence type="ECO:0000313" key="10">
    <source>
        <dbReference type="Proteomes" id="UP000701801"/>
    </source>
</evidence>
<dbReference type="OrthoDB" id="1470350at2759"/>
<comment type="similarity">
    <text evidence="2 7">Belongs to the cytochrome P450 family.</text>
</comment>
<name>A0A9N9LNQ7_9HELO</name>
<dbReference type="PRINTS" id="PR00463">
    <property type="entry name" value="EP450I"/>
</dbReference>
<comment type="caution">
    <text evidence="9">The sequence shown here is derived from an EMBL/GenBank/DDBJ whole genome shotgun (WGS) entry which is preliminary data.</text>
</comment>
<proteinExistence type="inferred from homology"/>
<keyword evidence="7" id="KW-0503">Monooxygenase</keyword>
<dbReference type="InterPro" id="IPR002401">
    <property type="entry name" value="Cyt_P450_E_grp-I"/>
</dbReference>
<dbReference type="PANTHER" id="PTHR24305:SF210">
    <property type="entry name" value="CYTOCHROME P450 MONOOXYGENASE ASQL-RELATED"/>
    <property type="match status" value="1"/>
</dbReference>
<dbReference type="PRINTS" id="PR00385">
    <property type="entry name" value="P450"/>
</dbReference>
<keyword evidence="3 6" id="KW-0349">Heme</keyword>
<feature type="transmembrane region" description="Helical" evidence="8">
    <location>
        <begin position="178"/>
        <end position="201"/>
    </location>
</feature>
<dbReference type="GO" id="GO:0004497">
    <property type="term" value="F:monooxygenase activity"/>
    <property type="evidence" value="ECO:0007669"/>
    <property type="project" value="UniProtKB-KW"/>
</dbReference>
<evidence type="ECO:0000256" key="3">
    <source>
        <dbReference type="ARBA" id="ARBA00022617"/>
    </source>
</evidence>
<dbReference type="InterPro" id="IPR036396">
    <property type="entry name" value="Cyt_P450_sf"/>
</dbReference>
<dbReference type="GO" id="GO:0020037">
    <property type="term" value="F:heme binding"/>
    <property type="evidence" value="ECO:0007669"/>
    <property type="project" value="InterPro"/>
</dbReference>
<dbReference type="CDD" id="cd11058">
    <property type="entry name" value="CYP60B-like"/>
    <property type="match status" value="1"/>
</dbReference>
<dbReference type="PROSITE" id="PS00086">
    <property type="entry name" value="CYTOCHROME_P450"/>
    <property type="match status" value="1"/>
</dbReference>
<keyword evidence="8" id="KW-0472">Membrane</keyword>
<dbReference type="SUPFAM" id="SSF48264">
    <property type="entry name" value="Cytochrome P450"/>
    <property type="match status" value="1"/>
</dbReference>
<evidence type="ECO:0000256" key="2">
    <source>
        <dbReference type="ARBA" id="ARBA00010617"/>
    </source>
</evidence>
<keyword evidence="4 6" id="KW-0479">Metal-binding</keyword>
<accession>A0A9N9LNQ7</accession>
<evidence type="ECO:0000256" key="4">
    <source>
        <dbReference type="ARBA" id="ARBA00022723"/>
    </source>
</evidence>
<dbReference type="EMBL" id="CAJVRM010000264">
    <property type="protein sequence ID" value="CAG8978544.1"/>
    <property type="molecule type" value="Genomic_DNA"/>
</dbReference>
<keyword evidence="8" id="KW-1133">Transmembrane helix</keyword>
<dbReference type="AlphaFoldDB" id="A0A9N9LNQ7"/>
<dbReference type="Gene3D" id="1.10.630.10">
    <property type="entry name" value="Cytochrome P450"/>
    <property type="match status" value="1"/>
</dbReference>
<dbReference type="InterPro" id="IPR050121">
    <property type="entry name" value="Cytochrome_P450_monoxygenase"/>
</dbReference>
<keyword evidence="10" id="KW-1185">Reference proteome</keyword>
<keyword evidence="8" id="KW-0812">Transmembrane</keyword>
<evidence type="ECO:0000256" key="5">
    <source>
        <dbReference type="ARBA" id="ARBA00023004"/>
    </source>
</evidence>
<evidence type="ECO:0000313" key="9">
    <source>
        <dbReference type="EMBL" id="CAG8978544.1"/>
    </source>
</evidence>
<evidence type="ECO:0000256" key="7">
    <source>
        <dbReference type="RuleBase" id="RU000461"/>
    </source>
</evidence>
<protein>
    <recommendedName>
        <fullName evidence="11">Cytochrome P450 monooxygenase</fullName>
    </recommendedName>
</protein>
<keyword evidence="5 6" id="KW-0408">Iron</keyword>
<dbReference type="PANTHER" id="PTHR24305">
    <property type="entry name" value="CYTOCHROME P450"/>
    <property type="match status" value="1"/>
</dbReference>
<dbReference type="GO" id="GO:0005506">
    <property type="term" value="F:iron ion binding"/>
    <property type="evidence" value="ECO:0007669"/>
    <property type="project" value="InterPro"/>
</dbReference>
<keyword evidence="7" id="KW-0560">Oxidoreductase</keyword>